<dbReference type="AlphaFoldDB" id="A0A1S6QFT0"/>
<dbReference type="InterPro" id="IPR024418">
    <property type="entry name" value="DUF3862"/>
</dbReference>
<evidence type="ECO:0000256" key="1">
    <source>
        <dbReference type="ARBA" id="ARBA00022729"/>
    </source>
</evidence>
<reference evidence="3 4" key="1">
    <citation type="journal article" date="2015" name="Genome Announc.">
        <title>Genome Sequence of Lactobacillus curieae CCTCC M 2011381T, a Novel Producer of Gamma-aminobutyric Acid.</title>
        <authorList>
            <person name="Wang Y."/>
            <person name="Wang Y."/>
            <person name="Lang C."/>
            <person name="Wei D."/>
            <person name="Xu P."/>
            <person name="Xie J."/>
        </authorList>
    </citation>
    <scope>NUCLEOTIDE SEQUENCE [LARGE SCALE GENOMIC DNA]</scope>
    <source>
        <strain evidence="3 4">CCTCC M 2011381</strain>
    </source>
</reference>
<keyword evidence="1 2" id="KW-0732">Signal</keyword>
<accession>A0A1S6QFT0</accession>
<evidence type="ECO:0000256" key="2">
    <source>
        <dbReference type="SAM" id="SignalP"/>
    </source>
</evidence>
<feature type="chain" id="PRO_5039595803" description="DUF3862 domain-containing protein" evidence="2">
    <location>
        <begin position="19"/>
        <end position="204"/>
    </location>
</feature>
<evidence type="ECO:0000313" key="3">
    <source>
        <dbReference type="EMBL" id="AQW20461.1"/>
    </source>
</evidence>
<dbReference type="PROSITE" id="PS51257">
    <property type="entry name" value="PROKAR_LIPOPROTEIN"/>
    <property type="match status" value="1"/>
</dbReference>
<dbReference type="Gene3D" id="3.30.1450.10">
    <property type="match status" value="2"/>
</dbReference>
<organism evidence="3 4">
    <name type="scientific">Lentilactobacillus curieae</name>
    <dbReference type="NCBI Taxonomy" id="1138822"/>
    <lineage>
        <taxon>Bacteria</taxon>
        <taxon>Bacillati</taxon>
        <taxon>Bacillota</taxon>
        <taxon>Bacilli</taxon>
        <taxon>Lactobacillales</taxon>
        <taxon>Lactobacillaceae</taxon>
        <taxon>Lentilactobacillus</taxon>
    </lineage>
</organism>
<dbReference type="RefSeq" id="WP_035166858.1">
    <property type="nucleotide sequence ID" value="NZ_CP018906.1"/>
</dbReference>
<dbReference type="Proteomes" id="UP000030361">
    <property type="component" value="Chromosome"/>
</dbReference>
<keyword evidence="4" id="KW-1185">Reference proteome</keyword>
<sequence>MHKLFSLFLTVTMGIVLAACGANNATPSKNDKPAVNQTTGVDSSDYVTLKNYQNIKVGAYQTGNGGSTATQVTNWMGNPASKSKVTVPGTKKTAIRYTWGNTAVSFNAASVSVQFLNGKVIGKGYAAQKDNAKLVNSARLNSIQNGTNYHQVVSRLGTPNAESLIGTGKVSAKQLTYVINKDGGAVNLTFNGDKLKSKTNTTIN</sequence>
<dbReference type="EMBL" id="CP018906">
    <property type="protein sequence ID" value="AQW20461.1"/>
    <property type="molecule type" value="Genomic_DNA"/>
</dbReference>
<proteinExistence type="predicted"/>
<dbReference type="eggNOG" id="ENOG50309WS">
    <property type="taxonomic scope" value="Bacteria"/>
</dbReference>
<dbReference type="KEGG" id="lcu:PL11_000095"/>
<dbReference type="OrthoDB" id="2296196at2"/>
<gene>
    <name evidence="3" type="ORF">PL11_000095</name>
</gene>
<protein>
    <recommendedName>
        <fullName evidence="5">DUF3862 domain-containing protein</fullName>
    </recommendedName>
</protein>
<evidence type="ECO:0008006" key="5">
    <source>
        <dbReference type="Google" id="ProtNLM"/>
    </source>
</evidence>
<dbReference type="InterPro" id="IPR037873">
    <property type="entry name" value="BamE-like"/>
</dbReference>
<dbReference type="Pfam" id="PF12978">
    <property type="entry name" value="DUF3862"/>
    <property type="match status" value="1"/>
</dbReference>
<name>A0A1S6QFT0_9LACO</name>
<feature type="signal peptide" evidence="2">
    <location>
        <begin position="1"/>
        <end position="18"/>
    </location>
</feature>
<evidence type="ECO:0000313" key="4">
    <source>
        <dbReference type="Proteomes" id="UP000030361"/>
    </source>
</evidence>